<evidence type="ECO:0000256" key="1">
    <source>
        <dbReference type="ARBA" id="ARBA00004613"/>
    </source>
</evidence>
<dbReference type="NCBIfam" id="NF033679">
    <property type="entry name" value="DNRLRE_dom"/>
    <property type="match status" value="1"/>
</dbReference>
<keyword evidence="6" id="KW-1185">Reference proteome</keyword>
<dbReference type="RefSeq" id="WP_270025825.1">
    <property type="nucleotide sequence ID" value="NZ_JAPDDP010000022.1"/>
</dbReference>
<evidence type="ECO:0000256" key="2">
    <source>
        <dbReference type="ARBA" id="ARBA00022525"/>
    </source>
</evidence>
<evidence type="ECO:0000256" key="3">
    <source>
        <dbReference type="ARBA" id="ARBA00022729"/>
    </source>
</evidence>
<dbReference type="Pfam" id="PF24517">
    <property type="entry name" value="CBM96"/>
    <property type="match status" value="1"/>
</dbReference>
<dbReference type="AlphaFoldDB" id="A0A9X3NAJ9"/>
<proteinExistence type="predicted"/>
<dbReference type="GO" id="GO:0005576">
    <property type="term" value="C:extracellular region"/>
    <property type="evidence" value="ECO:0007669"/>
    <property type="project" value="UniProtKB-SubCell"/>
</dbReference>
<dbReference type="EMBL" id="JAPDDP010000022">
    <property type="protein sequence ID" value="MDA0181509.1"/>
    <property type="molecule type" value="Genomic_DNA"/>
</dbReference>
<sequence>MGTMAVLAQPARADSVDIATDLECGVETYYSELECGSLHAGIWSSESIRRFATLLKFDVAGNLPVGAEVTSATLHLNREVDFRSYDEPSDELSVYAMETPFTVFDTWFTLGGDDWNNPGTSDTPEDTVVPADGPLEWDVTALVSDWATSTLPNYGLAVADDESKYIGEQRSQFSSSENETVALRPYLEVEYTE</sequence>
<gene>
    <name evidence="5" type="ORF">OJ997_14485</name>
</gene>
<evidence type="ECO:0000313" key="6">
    <source>
        <dbReference type="Proteomes" id="UP001147653"/>
    </source>
</evidence>
<feature type="domain" description="Carbohydrate-binding module family 96" evidence="4">
    <location>
        <begin position="50"/>
        <end position="190"/>
    </location>
</feature>
<organism evidence="5 6">
    <name type="scientific">Solirubrobacter phytolaccae</name>
    <dbReference type="NCBI Taxonomy" id="1404360"/>
    <lineage>
        <taxon>Bacteria</taxon>
        <taxon>Bacillati</taxon>
        <taxon>Actinomycetota</taxon>
        <taxon>Thermoleophilia</taxon>
        <taxon>Solirubrobacterales</taxon>
        <taxon>Solirubrobacteraceae</taxon>
        <taxon>Solirubrobacter</taxon>
    </lineage>
</organism>
<accession>A0A9X3NAJ9</accession>
<dbReference type="InterPro" id="IPR055372">
    <property type="entry name" value="CBM96"/>
</dbReference>
<comment type="caution">
    <text evidence="5">The sequence shown here is derived from an EMBL/GenBank/DDBJ whole genome shotgun (WGS) entry which is preliminary data.</text>
</comment>
<name>A0A9X3NAJ9_9ACTN</name>
<keyword evidence="3" id="KW-0732">Signal</keyword>
<dbReference type="Proteomes" id="UP001147653">
    <property type="component" value="Unassembled WGS sequence"/>
</dbReference>
<evidence type="ECO:0000313" key="5">
    <source>
        <dbReference type="EMBL" id="MDA0181509.1"/>
    </source>
</evidence>
<keyword evidence="2" id="KW-0964">Secreted</keyword>
<protein>
    <submittedName>
        <fullName evidence="5">DNRLRE domain-containing protein</fullName>
    </submittedName>
</protein>
<evidence type="ECO:0000259" key="4">
    <source>
        <dbReference type="Pfam" id="PF24517"/>
    </source>
</evidence>
<reference evidence="5" key="1">
    <citation type="submission" date="2022-10" db="EMBL/GenBank/DDBJ databases">
        <title>The WGS of Solirubrobacter phytolaccae KCTC 29190.</title>
        <authorList>
            <person name="Jiang Z."/>
        </authorList>
    </citation>
    <scope>NUCLEOTIDE SEQUENCE</scope>
    <source>
        <strain evidence="5">KCTC 29190</strain>
    </source>
</reference>
<comment type="subcellular location">
    <subcellularLocation>
        <location evidence="1">Secreted</location>
    </subcellularLocation>
</comment>